<organism evidence="1 2">
    <name type="scientific">Paenibacillus yonginensis</name>
    <dbReference type="NCBI Taxonomy" id="1462996"/>
    <lineage>
        <taxon>Bacteria</taxon>
        <taxon>Bacillati</taxon>
        <taxon>Bacillota</taxon>
        <taxon>Bacilli</taxon>
        <taxon>Bacillales</taxon>
        <taxon>Paenibacillaceae</taxon>
        <taxon>Paenibacillus</taxon>
    </lineage>
</organism>
<accession>A0A1B1MZX1</accession>
<reference evidence="1 2" key="1">
    <citation type="submission" date="2016-01" db="EMBL/GenBank/DDBJ databases">
        <title>Complete Genome Sequence of Paenibacillus yonginensis DCY84, a novel Plant Growth-Promoting Bacteria with Elicitation of Induced Systemic Resistance.</title>
        <authorList>
            <person name="Kim Y.J."/>
            <person name="Yang D.C."/>
            <person name="Sukweenadhi J."/>
        </authorList>
    </citation>
    <scope>NUCLEOTIDE SEQUENCE [LARGE SCALE GENOMIC DNA]</scope>
    <source>
        <strain evidence="1 2">DCY84</strain>
    </source>
</reference>
<dbReference type="KEGG" id="pyg:AWM70_09070"/>
<dbReference type="STRING" id="1462996.AWM70_09070"/>
<evidence type="ECO:0008006" key="3">
    <source>
        <dbReference type="Google" id="ProtNLM"/>
    </source>
</evidence>
<dbReference type="InterPro" id="IPR011993">
    <property type="entry name" value="PH-like_dom_sf"/>
</dbReference>
<sequence length="114" mass="13004">MEKPLESRQTETVLYQGQAGYWKSSKETYNGQLTITGEAVTFRTFKGALMKEELDLQVSELQGVKKRNSFFLIPNKVSLTSRSQTYVFRTMEQEKVYQVLLSVISTPKLKSASP</sequence>
<protein>
    <recommendedName>
        <fullName evidence="3">GRAM domain-containing protein</fullName>
    </recommendedName>
</protein>
<dbReference type="EMBL" id="CP014167">
    <property type="protein sequence ID" value="ANS74723.1"/>
    <property type="molecule type" value="Genomic_DNA"/>
</dbReference>
<dbReference type="RefSeq" id="WP_068695659.1">
    <property type="nucleotide sequence ID" value="NZ_CP014167.1"/>
</dbReference>
<gene>
    <name evidence="1" type="ORF">AWM70_09070</name>
</gene>
<dbReference type="Gene3D" id="2.30.29.30">
    <property type="entry name" value="Pleckstrin-homology domain (PH domain)/Phosphotyrosine-binding domain (PTB)"/>
    <property type="match status" value="1"/>
</dbReference>
<evidence type="ECO:0000313" key="1">
    <source>
        <dbReference type="EMBL" id="ANS74723.1"/>
    </source>
</evidence>
<name>A0A1B1MZX1_9BACL</name>
<evidence type="ECO:0000313" key="2">
    <source>
        <dbReference type="Proteomes" id="UP000092573"/>
    </source>
</evidence>
<dbReference type="OrthoDB" id="2085436at2"/>
<keyword evidence="2" id="KW-1185">Reference proteome</keyword>
<dbReference type="AlphaFoldDB" id="A0A1B1MZX1"/>
<proteinExistence type="predicted"/>
<dbReference type="Proteomes" id="UP000092573">
    <property type="component" value="Chromosome"/>
</dbReference>